<evidence type="ECO:0008006" key="3">
    <source>
        <dbReference type="Google" id="ProtNLM"/>
    </source>
</evidence>
<proteinExistence type="predicted"/>
<dbReference type="SUPFAM" id="SSF55331">
    <property type="entry name" value="Tautomerase/MIF"/>
    <property type="match status" value="1"/>
</dbReference>
<dbReference type="GO" id="GO:0008704">
    <property type="term" value="F:5-carboxymethyl-2-hydroxymuconate delta-isomerase activity"/>
    <property type="evidence" value="ECO:0007669"/>
    <property type="project" value="InterPro"/>
</dbReference>
<sequence>MPHCIVEYAAPLQNQINVSSLVDDLFSGMVDTGLFDPTTIKVRAVPSDHFKTGSDKQLYIHTTVKLLPGRSSQQKETLGQALMDIKAQALAGAAMLSVEVVDLSDAYFK</sequence>
<comment type="caution">
    <text evidence="1">The sequence shown here is derived from an EMBL/GenBank/DDBJ whole genome shotgun (WGS) entry which is preliminary data.</text>
</comment>
<dbReference type="Gene3D" id="3.30.429.10">
    <property type="entry name" value="Macrophage Migration Inhibitory Factor"/>
    <property type="match status" value="1"/>
</dbReference>
<dbReference type="STRING" id="1489064.WH96_14705"/>
<dbReference type="PANTHER" id="PTHR37950">
    <property type="entry name" value="4-HYDROXYPHENYLACETATE CATABOLISM PROTEIN"/>
    <property type="match status" value="1"/>
</dbReference>
<evidence type="ECO:0000313" key="1">
    <source>
        <dbReference type="EMBL" id="KLN59960.1"/>
    </source>
</evidence>
<keyword evidence="2" id="KW-1185">Reference proteome</keyword>
<dbReference type="AlphaFoldDB" id="A0A0H2MTH6"/>
<reference evidence="1 2" key="1">
    <citation type="submission" date="2015-03" db="EMBL/GenBank/DDBJ databases">
        <title>Genome Sequence of Kiloniella spongiae MEBiC09566, isolated from a marine sponge.</title>
        <authorList>
            <person name="Shao Z."/>
            <person name="Wang L."/>
            <person name="Li X."/>
        </authorList>
    </citation>
    <scope>NUCLEOTIDE SEQUENCE [LARGE SCALE GENOMIC DNA]</scope>
    <source>
        <strain evidence="1 2">MEBiC09566</strain>
    </source>
</reference>
<dbReference type="InterPro" id="IPR014347">
    <property type="entry name" value="Tautomerase/MIF_sf"/>
</dbReference>
<protein>
    <recommendedName>
        <fullName evidence="3">5-carboxymethyl-2-hydroxymuconate isomerase</fullName>
    </recommendedName>
</protein>
<dbReference type="CDD" id="cd00580">
    <property type="entry name" value="CHMI"/>
    <property type="match status" value="1"/>
</dbReference>
<gene>
    <name evidence="1" type="ORF">WH96_14705</name>
</gene>
<dbReference type="Proteomes" id="UP000035444">
    <property type="component" value="Unassembled WGS sequence"/>
</dbReference>
<evidence type="ECO:0000313" key="2">
    <source>
        <dbReference type="Proteomes" id="UP000035444"/>
    </source>
</evidence>
<dbReference type="InterPro" id="IPR004220">
    <property type="entry name" value="5-COMe_2-OHmuconate_Isoase"/>
</dbReference>
<dbReference type="RefSeq" id="WP_047764949.1">
    <property type="nucleotide sequence ID" value="NZ_LAQL01000009.1"/>
</dbReference>
<dbReference type="EMBL" id="LAQL01000009">
    <property type="protein sequence ID" value="KLN59960.1"/>
    <property type="molecule type" value="Genomic_DNA"/>
</dbReference>
<name>A0A0H2MTH6_9PROT</name>
<dbReference type="OrthoDB" id="9814215at2"/>
<dbReference type="Pfam" id="PF02962">
    <property type="entry name" value="CHMI"/>
    <property type="match status" value="1"/>
</dbReference>
<dbReference type="PANTHER" id="PTHR37950:SF1">
    <property type="entry name" value="4-HYDROXYPHENYLACETATE CATABOLISM PROTEIN"/>
    <property type="match status" value="1"/>
</dbReference>
<accession>A0A0H2MTH6</accession>
<organism evidence="1 2">
    <name type="scientific">Kiloniella spongiae</name>
    <dbReference type="NCBI Taxonomy" id="1489064"/>
    <lineage>
        <taxon>Bacteria</taxon>
        <taxon>Pseudomonadati</taxon>
        <taxon>Pseudomonadota</taxon>
        <taxon>Alphaproteobacteria</taxon>
        <taxon>Rhodospirillales</taxon>
        <taxon>Kiloniellaceae</taxon>
        <taxon>Kiloniella</taxon>
    </lineage>
</organism>